<feature type="region of interest" description="Disordered" evidence="4">
    <location>
        <begin position="562"/>
        <end position="618"/>
    </location>
</feature>
<keyword evidence="2" id="KW-0677">Repeat</keyword>
<feature type="repeat" description="PPR" evidence="3">
    <location>
        <begin position="383"/>
        <end position="417"/>
    </location>
</feature>
<gene>
    <name evidence="5" type="ORF">C2E20_4129</name>
</gene>
<name>A0A2P6VEB4_9CHLO</name>
<proteinExistence type="inferred from homology"/>
<evidence type="ECO:0000256" key="2">
    <source>
        <dbReference type="ARBA" id="ARBA00022737"/>
    </source>
</evidence>
<dbReference type="Gene3D" id="1.25.40.10">
    <property type="entry name" value="Tetratricopeptide repeat domain"/>
    <property type="match status" value="2"/>
</dbReference>
<dbReference type="InterPro" id="IPR002885">
    <property type="entry name" value="PPR_rpt"/>
</dbReference>
<dbReference type="AlphaFoldDB" id="A0A2P6VEB4"/>
<dbReference type="STRING" id="554055.A0A2P6VEB4"/>
<feature type="compositionally biased region" description="Basic residues" evidence="4">
    <location>
        <begin position="115"/>
        <end position="128"/>
    </location>
</feature>
<comment type="caution">
    <text evidence="5">The sequence shown here is derived from an EMBL/GenBank/DDBJ whole genome shotgun (WGS) entry which is preliminary data.</text>
</comment>
<evidence type="ECO:0000256" key="1">
    <source>
        <dbReference type="ARBA" id="ARBA00007626"/>
    </source>
</evidence>
<evidence type="ECO:0000256" key="4">
    <source>
        <dbReference type="SAM" id="MobiDB-lite"/>
    </source>
</evidence>
<dbReference type="Proteomes" id="UP000239649">
    <property type="component" value="Unassembled WGS sequence"/>
</dbReference>
<reference evidence="5 6" key="1">
    <citation type="journal article" date="2018" name="Plant J.">
        <title>Genome sequences of Chlorella sorokiniana UTEX 1602 and Micractinium conductrix SAG 241.80: implications to maltose excretion by a green alga.</title>
        <authorList>
            <person name="Arriola M.B."/>
            <person name="Velmurugan N."/>
            <person name="Zhang Y."/>
            <person name="Plunkett M.H."/>
            <person name="Hondzo H."/>
            <person name="Barney B.M."/>
        </authorList>
    </citation>
    <scope>NUCLEOTIDE SEQUENCE [LARGE SCALE GENOMIC DNA]</scope>
    <source>
        <strain evidence="5 6">SAG 241.80</strain>
    </source>
</reference>
<dbReference type="PANTHER" id="PTHR47447">
    <property type="entry name" value="OS03G0856100 PROTEIN"/>
    <property type="match status" value="1"/>
</dbReference>
<dbReference type="OrthoDB" id="514702at2759"/>
<organism evidence="5 6">
    <name type="scientific">Micractinium conductrix</name>
    <dbReference type="NCBI Taxonomy" id="554055"/>
    <lineage>
        <taxon>Eukaryota</taxon>
        <taxon>Viridiplantae</taxon>
        <taxon>Chlorophyta</taxon>
        <taxon>core chlorophytes</taxon>
        <taxon>Trebouxiophyceae</taxon>
        <taxon>Chlorellales</taxon>
        <taxon>Chlorellaceae</taxon>
        <taxon>Chlorella clade</taxon>
        <taxon>Micractinium</taxon>
    </lineage>
</organism>
<accession>A0A2P6VEB4</accession>
<evidence type="ECO:0000256" key="3">
    <source>
        <dbReference type="PROSITE-ProRule" id="PRU00708"/>
    </source>
</evidence>
<dbReference type="PANTHER" id="PTHR47447:SF17">
    <property type="entry name" value="OS12G0638900 PROTEIN"/>
    <property type="match status" value="1"/>
</dbReference>
<comment type="similarity">
    <text evidence="1">Belongs to the PPR family. P subfamily.</text>
</comment>
<protein>
    <recommendedName>
        <fullName evidence="7">Pentatricopeptide repeat-containing</fullName>
    </recommendedName>
</protein>
<evidence type="ECO:0000313" key="5">
    <source>
        <dbReference type="EMBL" id="PSC72407.1"/>
    </source>
</evidence>
<evidence type="ECO:0008006" key="7">
    <source>
        <dbReference type="Google" id="ProtNLM"/>
    </source>
</evidence>
<dbReference type="PROSITE" id="PS51375">
    <property type="entry name" value="PPR"/>
    <property type="match status" value="1"/>
</dbReference>
<sequence length="727" mass="76878">MSGSLKCAYGRAQRPCVSLRHFRPAAAALQPLQPRTRAALLQERSVAEVRAASNEDAAAVAAAAAALAAAPPGADPPGHHLEAAQREQATHEILRAFLAADSSSGDGNNRGNGAHAHRTQRQRHHHHANGTAGGGGSSSKGPPVRGLQGQVVAHLLEGEFDEAFLEGVPTHTLNWAIKVLGEQQQPVLAEQLYHWMRVKGRANQHSFVKLCEACGAARQPWRAFHAWRNTRRMPQGRHLLGSHAGAALVLCYRSTADHAAAEAALQDLQARGVAVDRYAFNAAIRVAADAGAADAALRLLGRLRELAAAERQRQQQRQQQQRWHEQWEQVQQQRQQPVEPGVVPSGSTTTSAGGNCTSTSSGSTSSSSTGGPDAPASSELRTDCRSYSAALAAVAAAGKYNRAAQLHRWMREDGVRPDAPLCTQLLACYAAGGQPQAVQQLFDEMAAGRDGLPLPNSSHWNTLLLAYAEGKDAAGAAAAYRRLLAAGRRPDAYSLVALARAAYLAEAGLAAVRAVRAEAARHRVPMSLQLGTSLLACLRHVRPARGDAAAALAALAVPARQQRAARQQQQPAGQQRQQQHRQRQQPAGQQQHHHHRQQQQGNAPGSSHATAPTPPPDDGCACLAEAASVFAALQDAAAPRGGVRLDVRAWNALMAVQLAAGDHAGVLRSFEALEGDAAGPLPDGATLDAVVAACAAAGWRQREAQFRGLRKSTRMLGGSQGQQRGAS</sequence>
<evidence type="ECO:0000313" key="6">
    <source>
        <dbReference type="Proteomes" id="UP000239649"/>
    </source>
</evidence>
<feature type="compositionally biased region" description="Low complexity" evidence="4">
    <location>
        <begin position="562"/>
        <end position="577"/>
    </location>
</feature>
<keyword evidence="6" id="KW-1185">Reference proteome</keyword>
<feature type="region of interest" description="Disordered" evidence="4">
    <location>
        <begin position="101"/>
        <end position="146"/>
    </location>
</feature>
<dbReference type="EMBL" id="LHPF02000010">
    <property type="protein sequence ID" value="PSC72407.1"/>
    <property type="molecule type" value="Genomic_DNA"/>
</dbReference>
<feature type="compositionally biased region" description="Low complexity" evidence="4">
    <location>
        <begin position="101"/>
        <end position="114"/>
    </location>
</feature>
<dbReference type="InterPro" id="IPR011990">
    <property type="entry name" value="TPR-like_helical_dom_sf"/>
</dbReference>
<feature type="compositionally biased region" description="Low complexity" evidence="4">
    <location>
        <begin position="344"/>
        <end position="378"/>
    </location>
</feature>
<feature type="region of interest" description="Disordered" evidence="4">
    <location>
        <begin position="317"/>
        <end position="380"/>
    </location>
</feature>